<dbReference type="InterPro" id="IPR020841">
    <property type="entry name" value="PKS_Beta-ketoAc_synthase_dom"/>
</dbReference>
<accession>A0A1M2W6A0</accession>
<dbReference type="PROSITE" id="PS52004">
    <property type="entry name" value="KS3_2"/>
    <property type="match status" value="1"/>
</dbReference>
<dbReference type="Pfam" id="PF02801">
    <property type="entry name" value="Ketoacyl-synt_C"/>
    <property type="match status" value="1"/>
</dbReference>
<dbReference type="SMART" id="SM00827">
    <property type="entry name" value="PKS_AT"/>
    <property type="match status" value="1"/>
</dbReference>
<dbReference type="InterPro" id="IPR032821">
    <property type="entry name" value="PKS_assoc"/>
</dbReference>
<dbReference type="Gene3D" id="3.40.366.10">
    <property type="entry name" value="Malonyl-Coenzyme A Acyl Carrier Protein, domain 2"/>
    <property type="match status" value="1"/>
</dbReference>
<dbReference type="Pfam" id="PF16197">
    <property type="entry name" value="KAsynt_C_assoc"/>
    <property type="match status" value="1"/>
</dbReference>
<gene>
    <name evidence="4" type="ORF">TRAPUB_8059</name>
</gene>
<comment type="caution">
    <text evidence="4">The sequence shown here is derived from an EMBL/GenBank/DDBJ whole genome shotgun (WGS) entry which is preliminary data.</text>
</comment>
<dbReference type="PANTHER" id="PTHR43775:SF37">
    <property type="entry name" value="SI:DKEY-61P9.11"/>
    <property type="match status" value="1"/>
</dbReference>
<dbReference type="SUPFAM" id="SSF52151">
    <property type="entry name" value="FabD/lysophospholipase-like"/>
    <property type="match status" value="1"/>
</dbReference>
<dbReference type="GO" id="GO:0004312">
    <property type="term" value="F:fatty acid synthase activity"/>
    <property type="evidence" value="ECO:0007669"/>
    <property type="project" value="TreeGrafter"/>
</dbReference>
<dbReference type="InterPro" id="IPR001227">
    <property type="entry name" value="Ac_transferase_dom_sf"/>
</dbReference>
<name>A0A1M2W6A0_TRAPU</name>
<dbReference type="AlphaFoldDB" id="A0A1M2W6A0"/>
<keyword evidence="2" id="KW-0597">Phosphoprotein</keyword>
<dbReference type="InterPro" id="IPR014031">
    <property type="entry name" value="Ketoacyl_synth_C"/>
</dbReference>
<dbReference type="InterPro" id="IPR016039">
    <property type="entry name" value="Thiolase-like"/>
</dbReference>
<dbReference type="OrthoDB" id="329835at2759"/>
<dbReference type="EMBL" id="MNAD01000170">
    <property type="protein sequence ID" value="OJT15377.1"/>
    <property type="molecule type" value="Genomic_DNA"/>
</dbReference>
<proteinExistence type="predicted"/>
<dbReference type="InterPro" id="IPR016035">
    <property type="entry name" value="Acyl_Trfase/lysoPLipase"/>
</dbReference>
<dbReference type="PANTHER" id="PTHR43775">
    <property type="entry name" value="FATTY ACID SYNTHASE"/>
    <property type="match status" value="1"/>
</dbReference>
<protein>
    <recommendedName>
        <fullName evidence="3">Ketosynthase family 3 (KS3) domain-containing protein</fullName>
    </recommendedName>
</protein>
<organism evidence="4 5">
    <name type="scientific">Trametes pubescens</name>
    <name type="common">White-rot fungus</name>
    <dbReference type="NCBI Taxonomy" id="154538"/>
    <lineage>
        <taxon>Eukaryota</taxon>
        <taxon>Fungi</taxon>
        <taxon>Dikarya</taxon>
        <taxon>Basidiomycota</taxon>
        <taxon>Agaricomycotina</taxon>
        <taxon>Agaricomycetes</taxon>
        <taxon>Polyporales</taxon>
        <taxon>Polyporaceae</taxon>
        <taxon>Trametes</taxon>
    </lineage>
</organism>
<evidence type="ECO:0000256" key="2">
    <source>
        <dbReference type="ARBA" id="ARBA00022553"/>
    </source>
</evidence>
<evidence type="ECO:0000313" key="4">
    <source>
        <dbReference type="EMBL" id="OJT15377.1"/>
    </source>
</evidence>
<keyword evidence="5" id="KW-1185">Reference proteome</keyword>
<dbReference type="InterPro" id="IPR050091">
    <property type="entry name" value="PKS_NRPS_Biosynth_Enz"/>
</dbReference>
<dbReference type="GO" id="GO:0006633">
    <property type="term" value="P:fatty acid biosynthetic process"/>
    <property type="evidence" value="ECO:0007669"/>
    <property type="project" value="TreeGrafter"/>
</dbReference>
<dbReference type="SUPFAM" id="SSF53901">
    <property type="entry name" value="Thiolase-like"/>
    <property type="match status" value="1"/>
</dbReference>
<dbReference type="Proteomes" id="UP000184267">
    <property type="component" value="Unassembled WGS sequence"/>
</dbReference>
<feature type="domain" description="Ketosynthase family 3 (KS3)" evidence="3">
    <location>
        <begin position="1"/>
        <end position="118"/>
    </location>
</feature>
<reference evidence="4 5" key="1">
    <citation type="submission" date="2016-10" db="EMBL/GenBank/DDBJ databases">
        <title>Genome sequence of the basidiomycete white-rot fungus Trametes pubescens.</title>
        <authorList>
            <person name="Makela M.R."/>
            <person name="Granchi Z."/>
            <person name="Peng M."/>
            <person name="De Vries R.P."/>
            <person name="Grigoriev I."/>
            <person name="Riley R."/>
            <person name="Hilden K."/>
        </authorList>
    </citation>
    <scope>NUCLEOTIDE SEQUENCE [LARGE SCALE GENOMIC DNA]</scope>
    <source>
        <strain evidence="4 5">FBCC735</strain>
    </source>
</reference>
<dbReference type="InterPro" id="IPR016036">
    <property type="entry name" value="Malonyl_transacylase_ACP-bd"/>
</dbReference>
<dbReference type="Gene3D" id="3.40.47.10">
    <property type="match status" value="1"/>
</dbReference>
<dbReference type="STRING" id="154538.A0A1M2W6A0"/>
<evidence type="ECO:0000259" key="3">
    <source>
        <dbReference type="PROSITE" id="PS52004"/>
    </source>
</evidence>
<sequence>MGDPTEANWVAKEFSRDDELVIGSLKGNVGCVFYGVSHLEITAFLASLCKVCSIFETGTIPPNVNLKSPNPAIKWKEYKLRVPLEPEPLAVRASSGRGLVAMTSSGIGGSNGHCVVEGPPAVSPKLFFWINALDVPLLYVAAGLSPRSASVSAADIVDRAGAWAEDVQQAAARAYARRARSMTWRSFAIQTKGAVVKFSEPVLSPRVTPPVVFVFSGQGTQHYAMGRELFRTSAVFRKSILTLDAIYKSVTGQSLIELTGIFDGARASDPLGEIWPIAITLVSLTMLQIALFDTLAALGIKPDVVVGHSAGETPVLYASGAGSRALAIELAIARGKAMSLLETEKGTMAAVSCSPERAAEIVEGVISELGPGTLEVGCYNAPGAVTLSGHEDYVERAVKAASDAGIFTPRVACVLASPYIRR</sequence>
<keyword evidence="1" id="KW-0596">Phosphopantetheine</keyword>
<dbReference type="InterPro" id="IPR014043">
    <property type="entry name" value="Acyl_transferase_dom"/>
</dbReference>
<evidence type="ECO:0000313" key="5">
    <source>
        <dbReference type="Proteomes" id="UP000184267"/>
    </source>
</evidence>
<dbReference type="Pfam" id="PF00698">
    <property type="entry name" value="Acyl_transf_1"/>
    <property type="match status" value="1"/>
</dbReference>
<dbReference type="SUPFAM" id="SSF55048">
    <property type="entry name" value="Probable ACP-binding domain of malonyl-CoA ACP transacylase"/>
    <property type="match status" value="1"/>
</dbReference>
<evidence type="ECO:0000256" key="1">
    <source>
        <dbReference type="ARBA" id="ARBA00022450"/>
    </source>
</evidence>